<dbReference type="GO" id="GO:0004386">
    <property type="term" value="F:helicase activity"/>
    <property type="evidence" value="ECO:0007669"/>
    <property type="project" value="UniProtKB-KW"/>
</dbReference>
<evidence type="ECO:0000259" key="15">
    <source>
        <dbReference type="PROSITE" id="PS51192"/>
    </source>
</evidence>
<dbReference type="GO" id="GO:0003677">
    <property type="term" value="F:DNA binding"/>
    <property type="evidence" value="ECO:0007669"/>
    <property type="project" value="UniProtKB-KW"/>
</dbReference>
<keyword evidence="6" id="KW-0067">ATP-binding</keyword>
<dbReference type="SUPFAM" id="SSF52540">
    <property type="entry name" value="P-loop containing nucleoside triphosphate hydrolases"/>
    <property type="match status" value="2"/>
</dbReference>
<dbReference type="CDD" id="cd18793">
    <property type="entry name" value="SF2_C_SNF"/>
    <property type="match status" value="1"/>
</dbReference>
<dbReference type="PROSITE" id="PS51194">
    <property type="entry name" value="HELICASE_CTER"/>
    <property type="match status" value="1"/>
</dbReference>
<evidence type="ECO:0000256" key="5">
    <source>
        <dbReference type="ARBA" id="ARBA00022806"/>
    </source>
</evidence>
<organism evidence="17">
    <name type="scientific">Trypanosoma vivax (strain Y486)</name>
    <dbReference type="NCBI Taxonomy" id="1055687"/>
    <lineage>
        <taxon>Eukaryota</taxon>
        <taxon>Discoba</taxon>
        <taxon>Euglenozoa</taxon>
        <taxon>Kinetoplastea</taxon>
        <taxon>Metakinetoplastina</taxon>
        <taxon>Trypanosomatida</taxon>
        <taxon>Trypanosomatidae</taxon>
        <taxon>Trypanosoma</taxon>
        <taxon>Duttonella</taxon>
    </lineage>
</organism>
<dbReference type="GO" id="GO:0005524">
    <property type="term" value="F:ATP binding"/>
    <property type="evidence" value="ECO:0007669"/>
    <property type="project" value="UniProtKB-KW"/>
</dbReference>
<dbReference type="PANTHER" id="PTHR45685:SF1">
    <property type="entry name" value="HELICASE SRCAP"/>
    <property type="match status" value="1"/>
</dbReference>
<feature type="domain" description="Helicase C-terminal" evidence="16">
    <location>
        <begin position="847"/>
        <end position="1014"/>
    </location>
</feature>
<proteinExistence type="inferred from homology"/>
<keyword evidence="13" id="KW-0175">Coiled coil</keyword>
<dbReference type="Gene3D" id="3.40.50.10810">
    <property type="entry name" value="Tandem AAA-ATPase domain"/>
    <property type="match status" value="1"/>
</dbReference>
<keyword evidence="8" id="KW-0805">Transcription regulation</keyword>
<feature type="domain" description="Helicase ATP-binding" evidence="15">
    <location>
        <begin position="264"/>
        <end position="429"/>
    </location>
</feature>
<dbReference type="InterPro" id="IPR001650">
    <property type="entry name" value="Helicase_C-like"/>
</dbReference>
<evidence type="ECO:0000256" key="8">
    <source>
        <dbReference type="ARBA" id="ARBA00023015"/>
    </source>
</evidence>
<dbReference type="GO" id="GO:0042393">
    <property type="term" value="F:histone binding"/>
    <property type="evidence" value="ECO:0007669"/>
    <property type="project" value="TreeGrafter"/>
</dbReference>
<keyword evidence="3" id="KW-0547">Nucleotide-binding</keyword>
<dbReference type="Pfam" id="PF00176">
    <property type="entry name" value="SNF2-rel_dom"/>
    <property type="match status" value="1"/>
</dbReference>
<dbReference type="CDD" id="cd18003">
    <property type="entry name" value="DEXQc_SRCAP"/>
    <property type="match status" value="1"/>
</dbReference>
<dbReference type="GO" id="GO:0016887">
    <property type="term" value="F:ATP hydrolysis activity"/>
    <property type="evidence" value="ECO:0007669"/>
    <property type="project" value="TreeGrafter"/>
</dbReference>
<dbReference type="Pfam" id="PF00271">
    <property type="entry name" value="Helicase_C"/>
    <property type="match status" value="1"/>
</dbReference>
<dbReference type="AlphaFoldDB" id="G0UCX0"/>
<evidence type="ECO:0000256" key="2">
    <source>
        <dbReference type="ARBA" id="ARBA00009220"/>
    </source>
</evidence>
<dbReference type="SMART" id="SM00487">
    <property type="entry name" value="DEXDc"/>
    <property type="match status" value="1"/>
</dbReference>
<name>G0UCX0_TRYVY</name>
<evidence type="ECO:0000256" key="3">
    <source>
        <dbReference type="ARBA" id="ARBA00022741"/>
    </source>
</evidence>
<keyword evidence="12" id="KW-0539">Nucleus</keyword>
<dbReference type="GO" id="GO:0000812">
    <property type="term" value="C:Swr1 complex"/>
    <property type="evidence" value="ECO:0007669"/>
    <property type="project" value="TreeGrafter"/>
</dbReference>
<sequence>MPFVRKRPRDEGSDVLPHVKLSAGPERGEIFVGRSQQPQQCHYSRSRSSTRQLSFTLAPTHAIPLWQNVALAALNRVHERERMEHKALAHARMLQRDLRRYTEDLKRRKERLKVQQREMRTRLGNRLFAAVEKHWTKRGDVFQQLLSAEFDEVKRRHAERRQEDLLREAENLTRTLLEEIFSGSRCDGKNGKVVSAPSSTGGSDSCGNGGADTALDAIPGLPMIRDDMEASSSIQLESSLTLLDTQGGQRPLRDYQRSALRWLTNLYTKRLNGVLADEMGLGKTIQTIALLAYFAEHKNDWGPHLIVVPTTVVLNWKAEFQRWCPGLRVIVYTGSRKERHKLRQGWMREDAFHVCITSYNMVIYDRMVFRRRPWGFLILDEAHQLKNFLSKRWQSLFDLQTEYRLLLTGTPLQNSIMELWSLFHFLLPSASAFSSDEEFREWFSNPMDDMVSGRTALNEDIVRRLQALLRPFMLRRLKKDVESQLPSKTEKVVMCKLSRRQRMLYDDYMQLTETREKIRGGVGGVLGVLLALRKVCNHPDMFEERRTITPMALDRQSEITVVVPRSILLLGNSYSGRYRFQKWRLCIDDVSLSPYSYKQQDEQQECDISWLDCALLHPLIVDQCWMKDGVREEYLQRFSSKHFSWVSEQVCCNEASGGVCQEVSHLFRSYADREKRRTAQRQMLTCAFQTLRSQCLEAGVCVWQPSCFNVVVPGHREGGEEPWKTEMLHRHRCVPPFLCPTVAQRVQAILPVALKVAVYVPCVVAAHPPRLHCHLPVSHYQPFRAHCRRSLAPLLVINTPPPVLLQHETHPRAATFDASHFLSEIWPFCVRRCFSFPDRNLLIHDCGKLQFLQHCLKQLRRDGHRMLIFTQFVHMLNILEQFLAIIGVSYLRIDGSTKAERRQAYVDRFNDDERVTCMILSTRSGGIGLNLTGADTVIFYDSDWNPTMDLQAQDRCHRIGQTKPVTIYRLISEHTVEESILQKARERKKLNNVVIRGGQFHTMASVDEMYEDTSAAIAAFSDPVRLRSFFHDLDEDATVITERDSTEAVIAGERGRVVDDNEKPVDLRAEMMKLEDQEDREAQQNLEDELRRLEEDEKRDEAELGGAEEDEDEAQFCSDCCQMEGEEALESKTAASTAADSEPSGSAAAAQKRREILRRQRTPLDRLLAERFGLCHAAEARRRYDVLCSSYRGKVGDDKLPEFIASFSL</sequence>
<evidence type="ECO:0000256" key="7">
    <source>
        <dbReference type="ARBA" id="ARBA00022853"/>
    </source>
</evidence>
<comment type="similarity">
    <text evidence="2">Belongs to the SNF2/RAD54 helicase family. SWR1 subfamily.</text>
</comment>
<protein>
    <submittedName>
        <fullName evidence="17">Putative ATP-dependent helicase</fullName>
    </submittedName>
</protein>
<dbReference type="InterPro" id="IPR027417">
    <property type="entry name" value="P-loop_NTPase"/>
</dbReference>
<comment type="subcellular location">
    <subcellularLocation>
        <location evidence="1">Nucleus</location>
    </subcellularLocation>
</comment>
<dbReference type="InterPro" id="IPR014001">
    <property type="entry name" value="Helicase_ATP-bd"/>
</dbReference>
<dbReference type="SMART" id="SM00490">
    <property type="entry name" value="HELICc"/>
    <property type="match status" value="1"/>
</dbReference>
<keyword evidence="9" id="KW-0238">DNA-binding</keyword>
<evidence type="ECO:0000256" key="11">
    <source>
        <dbReference type="ARBA" id="ARBA00023163"/>
    </source>
</evidence>
<evidence type="ECO:0000256" key="9">
    <source>
        <dbReference type="ARBA" id="ARBA00023125"/>
    </source>
</evidence>
<keyword evidence="11" id="KW-0804">Transcription</keyword>
<keyword evidence="10" id="KW-0010">Activator</keyword>
<evidence type="ECO:0000256" key="13">
    <source>
        <dbReference type="SAM" id="Coils"/>
    </source>
</evidence>
<evidence type="ECO:0000256" key="1">
    <source>
        <dbReference type="ARBA" id="ARBA00004123"/>
    </source>
</evidence>
<evidence type="ECO:0000256" key="4">
    <source>
        <dbReference type="ARBA" id="ARBA00022801"/>
    </source>
</evidence>
<dbReference type="FunFam" id="3.40.50.10810:FF:000051">
    <property type="entry name" value="Helicase SWR1"/>
    <property type="match status" value="1"/>
</dbReference>
<evidence type="ECO:0000256" key="10">
    <source>
        <dbReference type="ARBA" id="ARBA00023159"/>
    </source>
</evidence>
<reference evidence="17" key="1">
    <citation type="journal article" date="2012" name="Proc. Natl. Acad. Sci. U.S.A.">
        <title>Antigenic diversity is generated by distinct evolutionary mechanisms in African trypanosome species.</title>
        <authorList>
            <person name="Jackson A.P."/>
            <person name="Berry A."/>
            <person name="Aslett M."/>
            <person name="Allison H.C."/>
            <person name="Burton P."/>
            <person name="Vavrova-Anderson J."/>
            <person name="Brown R."/>
            <person name="Browne H."/>
            <person name="Corton N."/>
            <person name="Hauser H."/>
            <person name="Gamble J."/>
            <person name="Gilderthorp R."/>
            <person name="Marcello L."/>
            <person name="McQuillan J."/>
            <person name="Otto T.D."/>
            <person name="Quail M.A."/>
            <person name="Sanders M.J."/>
            <person name="van Tonder A."/>
            <person name="Ginger M.L."/>
            <person name="Field M.C."/>
            <person name="Barry J.D."/>
            <person name="Hertz-Fowler C."/>
            <person name="Berriman M."/>
        </authorList>
    </citation>
    <scope>NUCLEOTIDE SEQUENCE</scope>
    <source>
        <strain evidence="17">Y486</strain>
    </source>
</reference>
<evidence type="ECO:0000256" key="14">
    <source>
        <dbReference type="SAM" id="MobiDB-lite"/>
    </source>
</evidence>
<keyword evidence="4" id="KW-0378">Hydrolase</keyword>
<dbReference type="PROSITE" id="PS51192">
    <property type="entry name" value="HELICASE_ATP_BIND_1"/>
    <property type="match status" value="1"/>
</dbReference>
<keyword evidence="7" id="KW-0156">Chromatin regulator</keyword>
<accession>G0UCX0</accession>
<dbReference type="EMBL" id="HE573027">
    <property type="protein sequence ID" value="CCC53680.1"/>
    <property type="molecule type" value="Genomic_DNA"/>
</dbReference>
<dbReference type="InterPro" id="IPR038718">
    <property type="entry name" value="SNF2-like_sf"/>
</dbReference>
<keyword evidence="5 17" id="KW-0347">Helicase</keyword>
<dbReference type="Gene3D" id="3.40.50.300">
    <property type="entry name" value="P-loop containing nucleotide triphosphate hydrolases"/>
    <property type="match status" value="1"/>
</dbReference>
<evidence type="ECO:0000313" key="17">
    <source>
        <dbReference type="EMBL" id="CCC53680.1"/>
    </source>
</evidence>
<dbReference type="VEuPathDB" id="TriTrypDB:TvY486_1111640"/>
<dbReference type="InterPro" id="IPR049730">
    <property type="entry name" value="SNF2/RAD54-like_C"/>
</dbReference>
<dbReference type="InterPro" id="IPR000330">
    <property type="entry name" value="SNF2_N"/>
</dbReference>
<feature type="region of interest" description="Disordered" evidence="14">
    <location>
        <begin position="1131"/>
        <end position="1153"/>
    </location>
</feature>
<evidence type="ECO:0000256" key="6">
    <source>
        <dbReference type="ARBA" id="ARBA00022840"/>
    </source>
</evidence>
<feature type="region of interest" description="Disordered" evidence="14">
    <location>
        <begin position="1091"/>
        <end position="1115"/>
    </location>
</feature>
<dbReference type="GO" id="GO:0006338">
    <property type="term" value="P:chromatin remodeling"/>
    <property type="evidence" value="ECO:0007669"/>
    <property type="project" value="TreeGrafter"/>
</dbReference>
<gene>
    <name evidence="17" type="ORF">TVY486_1111640</name>
</gene>
<dbReference type="PANTHER" id="PTHR45685">
    <property type="entry name" value="HELICASE SRCAP-RELATED"/>
    <property type="match status" value="1"/>
</dbReference>
<feature type="compositionally biased region" description="Basic and acidic residues" evidence="14">
    <location>
        <begin position="1091"/>
        <end position="1102"/>
    </location>
</feature>
<feature type="coiled-coil region" evidence="13">
    <location>
        <begin position="91"/>
        <end position="122"/>
    </location>
</feature>
<evidence type="ECO:0000256" key="12">
    <source>
        <dbReference type="ARBA" id="ARBA00023242"/>
    </source>
</evidence>
<evidence type="ECO:0000259" key="16">
    <source>
        <dbReference type="PROSITE" id="PS51194"/>
    </source>
</evidence>
<dbReference type="InterPro" id="IPR050520">
    <property type="entry name" value="INO80/SWR1_helicase"/>
</dbReference>
<dbReference type="OMA" id="NDWGPHL"/>